<dbReference type="AlphaFoldDB" id="A0A4V1LRC1"/>
<accession>A0A4V1LRC1</accession>
<dbReference type="Proteomes" id="UP000290172">
    <property type="component" value="Unassembled WGS sequence"/>
</dbReference>
<name>A0A4V1LRC1_9BACT</name>
<evidence type="ECO:0000313" key="2">
    <source>
        <dbReference type="Proteomes" id="UP000290172"/>
    </source>
</evidence>
<protein>
    <submittedName>
        <fullName evidence="1">Uncharacterized protein</fullName>
    </submittedName>
</protein>
<gene>
    <name evidence="1" type="ORF">CRV08_09920</name>
</gene>
<evidence type="ECO:0000313" key="1">
    <source>
        <dbReference type="EMBL" id="RXJ67678.1"/>
    </source>
</evidence>
<dbReference type="RefSeq" id="WP_128981636.1">
    <property type="nucleotide sequence ID" value="NZ_PDKJ01000008.1"/>
</dbReference>
<reference evidence="1 2" key="1">
    <citation type="submission" date="2017-10" db="EMBL/GenBank/DDBJ databases">
        <title>Genomics of the genus Arcobacter.</title>
        <authorList>
            <person name="Perez-Cataluna A."/>
            <person name="Figueras M.J."/>
        </authorList>
    </citation>
    <scope>NUCLEOTIDE SEQUENCE [LARGE SCALE GENOMIC DNA]</scope>
    <source>
        <strain evidence="1 2">CECT 8993</strain>
    </source>
</reference>
<proteinExistence type="predicted"/>
<comment type="caution">
    <text evidence="1">The sequence shown here is derived from an EMBL/GenBank/DDBJ whole genome shotgun (WGS) entry which is preliminary data.</text>
</comment>
<organism evidence="1 2">
    <name type="scientific">Halarcobacter ebronensis</name>
    <dbReference type="NCBI Taxonomy" id="1462615"/>
    <lineage>
        <taxon>Bacteria</taxon>
        <taxon>Pseudomonadati</taxon>
        <taxon>Campylobacterota</taxon>
        <taxon>Epsilonproteobacteria</taxon>
        <taxon>Campylobacterales</taxon>
        <taxon>Arcobacteraceae</taxon>
        <taxon>Halarcobacter</taxon>
    </lineage>
</organism>
<dbReference type="EMBL" id="PDKJ01000008">
    <property type="protein sequence ID" value="RXJ67678.1"/>
    <property type="molecule type" value="Genomic_DNA"/>
</dbReference>
<sequence length="201" mass="25090">MNKKMEVDLYTKEIRDYFFEYMNEMNINAGRLNKILNRALEFYEDDYEIWYKLTYHFIHYVDDLKKENFDEFINNFELKMNRYFIYPGFWHSYEWARDYNDVYMFVNLNDYKDILYYFNEDLKNDFIERLKSRVSLGDLENKVDDMDFEELMKELAKRDILENLPFNLEYYINWEYVVYKAMSGNFIVEYWFGNTVIVESD</sequence>